<gene>
    <name evidence="8" type="ORF">J0S82_006531</name>
</gene>
<evidence type="ECO:0000313" key="8">
    <source>
        <dbReference type="EMBL" id="KAG8524669.1"/>
    </source>
</evidence>
<evidence type="ECO:0000256" key="3">
    <source>
        <dbReference type="ARBA" id="ARBA00014675"/>
    </source>
</evidence>
<dbReference type="GO" id="GO:0050684">
    <property type="term" value="P:regulation of mRNA processing"/>
    <property type="evidence" value="ECO:0007669"/>
    <property type="project" value="InterPro"/>
</dbReference>
<dbReference type="Pfam" id="PF10037">
    <property type="entry name" value="MRP-S27"/>
    <property type="match status" value="1"/>
</dbReference>
<evidence type="ECO:0000256" key="1">
    <source>
        <dbReference type="ARBA" id="ARBA00004173"/>
    </source>
</evidence>
<dbReference type="GO" id="GO:0007005">
    <property type="term" value="P:mitochondrion organization"/>
    <property type="evidence" value="ECO:0007669"/>
    <property type="project" value="TreeGrafter"/>
</dbReference>
<name>A0A8J6AN47_GALPY</name>
<evidence type="ECO:0000256" key="6">
    <source>
        <dbReference type="PROSITE-ProRule" id="PRU00708"/>
    </source>
</evidence>
<evidence type="ECO:0000256" key="5">
    <source>
        <dbReference type="ARBA" id="ARBA00023128"/>
    </source>
</evidence>
<comment type="similarity">
    <text evidence="2">Belongs to the PTCD2 family.</text>
</comment>
<keyword evidence="5" id="KW-0496">Mitochondrion</keyword>
<accession>A0A8J6AN47</accession>
<dbReference type="PANTHER" id="PTHR14700:SF0">
    <property type="entry name" value="PENTATRICOPEPTIDE REPEAT-CONTAINING PROTEIN 2, MITOCHONDRIAL"/>
    <property type="match status" value="1"/>
</dbReference>
<sequence length="497" mass="56434">MEDAILDHTKGKPGGGERKGWSHRPMLRPPPRASRVAAARDSMATACRPLNLVLLPALRSSVYPGVGGSGPTCCRCPLGAKRYLLTDNIVKLKEFQNKKVAIAHNLPGTKESQRDINPRNSPLYFCAAEETYLRSLEEKLTQNKLILRDELRILLHLCDSRDEVELAKNVIYRYHAENRNVTLGEYKFGPLFIRLCYELDLEESGVELIKDQHLRGFFSDATSFNILMDILFIKGKYQSALEVLIEMKNQDVKFSKDTYVLAFAICYKLNSPESFKICTTLREEALIKGEVLSRRASCFAVALALNQVQLWGTYRELANKVAKAVSFFSQILKPESIICTNLNELILREQARGQTDANLLGFQVVASGGKEIQESVVRGMLRESQLMIHIQSNMLKDLIDILKEATEENLSRFVKKHEFSEEVLTKVREKVKDVPELVARFDEILGKLYINGQVTTYTLDALLCHTPRNRSSHLVQLNKRTVSRRTFQPLSQSLWAE</sequence>
<dbReference type="GO" id="GO:0006397">
    <property type="term" value="P:mRNA processing"/>
    <property type="evidence" value="ECO:0007669"/>
    <property type="project" value="UniProtKB-KW"/>
</dbReference>
<evidence type="ECO:0000256" key="4">
    <source>
        <dbReference type="ARBA" id="ARBA00022664"/>
    </source>
</evidence>
<comment type="subcellular location">
    <subcellularLocation>
        <location evidence="1">Mitochondrion</location>
    </subcellularLocation>
</comment>
<dbReference type="GO" id="GO:0005739">
    <property type="term" value="C:mitochondrion"/>
    <property type="evidence" value="ECO:0007669"/>
    <property type="project" value="UniProtKB-SubCell"/>
</dbReference>
<dbReference type="InterPro" id="IPR034913">
    <property type="entry name" value="mS27/PTCD2"/>
</dbReference>
<dbReference type="EMBL" id="JAGFMF010011381">
    <property type="protein sequence ID" value="KAG8524669.1"/>
    <property type="molecule type" value="Genomic_DNA"/>
</dbReference>
<evidence type="ECO:0000256" key="7">
    <source>
        <dbReference type="SAM" id="MobiDB-lite"/>
    </source>
</evidence>
<feature type="region of interest" description="Disordered" evidence="7">
    <location>
        <begin position="1"/>
        <end position="31"/>
    </location>
</feature>
<dbReference type="InterPro" id="IPR034629">
    <property type="entry name" value="PTCD2"/>
</dbReference>
<keyword evidence="4" id="KW-0507">mRNA processing</keyword>
<dbReference type="InterPro" id="IPR011990">
    <property type="entry name" value="TPR-like_helical_dom_sf"/>
</dbReference>
<protein>
    <recommendedName>
        <fullName evidence="3">Pentatricopeptide repeat-containing protein 2, mitochondrial</fullName>
    </recommendedName>
</protein>
<dbReference type="GO" id="GO:0003723">
    <property type="term" value="F:RNA binding"/>
    <property type="evidence" value="ECO:0007669"/>
    <property type="project" value="TreeGrafter"/>
</dbReference>
<keyword evidence="9" id="KW-1185">Reference proteome</keyword>
<dbReference type="InterPro" id="IPR002885">
    <property type="entry name" value="PPR_rpt"/>
</dbReference>
<feature type="compositionally biased region" description="Basic and acidic residues" evidence="7">
    <location>
        <begin position="1"/>
        <end position="20"/>
    </location>
</feature>
<dbReference type="Gene3D" id="1.25.40.10">
    <property type="entry name" value="Tetratricopeptide repeat domain"/>
    <property type="match status" value="1"/>
</dbReference>
<evidence type="ECO:0000313" key="9">
    <source>
        <dbReference type="Proteomes" id="UP000700334"/>
    </source>
</evidence>
<dbReference type="OrthoDB" id="6073372at2759"/>
<dbReference type="Proteomes" id="UP000700334">
    <property type="component" value="Unassembled WGS sequence"/>
</dbReference>
<organism evidence="8 9">
    <name type="scientific">Galemys pyrenaicus</name>
    <name type="common">Iberian desman</name>
    <name type="synonym">Pyrenean desman</name>
    <dbReference type="NCBI Taxonomy" id="202257"/>
    <lineage>
        <taxon>Eukaryota</taxon>
        <taxon>Metazoa</taxon>
        <taxon>Chordata</taxon>
        <taxon>Craniata</taxon>
        <taxon>Vertebrata</taxon>
        <taxon>Euteleostomi</taxon>
        <taxon>Mammalia</taxon>
        <taxon>Eutheria</taxon>
        <taxon>Laurasiatheria</taxon>
        <taxon>Eulipotyphla</taxon>
        <taxon>Talpidae</taxon>
        <taxon>Galemys</taxon>
    </lineage>
</organism>
<proteinExistence type="inferred from homology"/>
<feature type="repeat" description="PPR" evidence="6">
    <location>
        <begin position="220"/>
        <end position="254"/>
    </location>
</feature>
<dbReference type="AlphaFoldDB" id="A0A8J6AN47"/>
<evidence type="ECO:0000256" key="2">
    <source>
        <dbReference type="ARBA" id="ARBA00008677"/>
    </source>
</evidence>
<comment type="caution">
    <text evidence="8">The sequence shown here is derived from an EMBL/GenBank/DDBJ whole genome shotgun (WGS) entry which is preliminary data.</text>
</comment>
<reference evidence="8" key="1">
    <citation type="journal article" date="2021" name="Evol. Appl.">
        <title>The genome of the Pyrenean desman and the effects of bottlenecks and inbreeding on the genomic landscape of an endangered species.</title>
        <authorList>
            <person name="Escoda L."/>
            <person name="Castresana J."/>
        </authorList>
    </citation>
    <scope>NUCLEOTIDE SEQUENCE</scope>
    <source>
        <strain evidence="8">IBE-C5619</strain>
    </source>
</reference>
<dbReference type="PROSITE" id="PS51375">
    <property type="entry name" value="PPR"/>
    <property type="match status" value="1"/>
</dbReference>
<dbReference type="PANTHER" id="PTHR14700">
    <property type="entry name" value="PENTATRICOPEPTIDE REPEAT-CONTAINING PROTEIN 2, MITOCHONDRIAL"/>
    <property type="match status" value="1"/>
</dbReference>